<evidence type="ECO:0000256" key="1">
    <source>
        <dbReference type="ARBA" id="ARBA00022741"/>
    </source>
</evidence>
<dbReference type="AlphaFoldDB" id="A0A0J7I6D8"/>
<keyword evidence="3" id="KW-0805">Transcription regulation</keyword>
<comment type="caution">
    <text evidence="8">The sequence shown here is derived from an EMBL/GenBank/DDBJ whole genome shotgun (WGS) entry which is preliminary data.</text>
</comment>
<dbReference type="Pfam" id="PF00158">
    <property type="entry name" value="Sigma54_activat"/>
    <property type="match status" value="1"/>
</dbReference>
<evidence type="ECO:0000256" key="3">
    <source>
        <dbReference type="ARBA" id="ARBA00023015"/>
    </source>
</evidence>
<dbReference type="GO" id="GO:0005524">
    <property type="term" value="F:ATP binding"/>
    <property type="evidence" value="ECO:0007669"/>
    <property type="project" value="UniProtKB-KW"/>
</dbReference>
<feature type="modified residue" description="4-aspartylphosphate" evidence="5">
    <location>
        <position position="56"/>
    </location>
</feature>
<dbReference type="CDD" id="cd00009">
    <property type="entry name" value="AAA"/>
    <property type="match status" value="1"/>
</dbReference>
<dbReference type="InterPro" id="IPR001789">
    <property type="entry name" value="Sig_transdc_resp-reg_receiver"/>
</dbReference>
<keyword evidence="9" id="KW-1185">Reference proteome</keyword>
<dbReference type="EMBL" id="LFND01000005">
    <property type="protein sequence ID" value="KMQ61376.1"/>
    <property type="molecule type" value="Genomic_DNA"/>
</dbReference>
<dbReference type="PROSITE" id="PS00688">
    <property type="entry name" value="SIGMA54_INTERACT_3"/>
    <property type="match status" value="1"/>
</dbReference>
<organism evidence="8 9">
    <name type="scientific">Chryseobacterium angstadtii</name>
    <dbReference type="NCBI Taxonomy" id="558151"/>
    <lineage>
        <taxon>Bacteria</taxon>
        <taxon>Pseudomonadati</taxon>
        <taxon>Bacteroidota</taxon>
        <taxon>Flavobacteriia</taxon>
        <taxon>Flavobacteriales</taxon>
        <taxon>Weeksellaceae</taxon>
        <taxon>Chryseobacterium group</taxon>
        <taxon>Chryseobacterium</taxon>
    </lineage>
</organism>
<dbReference type="Pfam" id="PF25601">
    <property type="entry name" value="AAA_lid_14"/>
    <property type="match status" value="1"/>
</dbReference>
<dbReference type="InterPro" id="IPR025944">
    <property type="entry name" value="Sigma_54_int_dom_CS"/>
</dbReference>
<dbReference type="GO" id="GO:0000160">
    <property type="term" value="P:phosphorelay signal transduction system"/>
    <property type="evidence" value="ECO:0007669"/>
    <property type="project" value="InterPro"/>
</dbReference>
<dbReference type="InterPro" id="IPR058031">
    <property type="entry name" value="AAA_lid_NorR"/>
</dbReference>
<evidence type="ECO:0000256" key="5">
    <source>
        <dbReference type="PROSITE-ProRule" id="PRU00169"/>
    </source>
</evidence>
<gene>
    <name evidence="8" type="ORF">ACM46_15210</name>
</gene>
<sequence length="447" mass="51602">MRKKEAHILIVDDDEDILFSARVWLKKFFSEVSCLSQPAKVLKFIVEHQIDAVVLDMNFRKGFESGQDGLYWMNEIKTLEPQLPVILMTAYGEVELAIEGLKKGASDFILKPWNNEKLYASVNLAVDLSRKNKKLSQWENINQKSNQYQLESHSPKMQEILEQIKKVSPTDANVLLLGENGTGKYVLAESIHEQSDRKNEPFVHIDLGSISENLFEAELFGYKKGAFTDAHQDYAGKIENTQNGTVFLDEIGNLPLQLQTKLLSLIQNRKLSRIGETKERMLDVRFIFATNENLKKAVAENRFRQDLYYRINTVEVNIPALRERQEDITLLATYFLDRYKQKYHKPNLELSENLVSQLKNYPWPGNIRELDHCIERSVILSNDKILQLLMPQLEEQESTITNLNIEDMEEVLIKKALKKHQGNISLAAEDLGLSRAALYRRMEKFGL</sequence>
<dbReference type="GO" id="GO:0006355">
    <property type="term" value="P:regulation of DNA-templated transcription"/>
    <property type="evidence" value="ECO:0007669"/>
    <property type="project" value="InterPro"/>
</dbReference>
<dbReference type="InterPro" id="IPR002197">
    <property type="entry name" value="HTH_Fis"/>
</dbReference>
<feature type="domain" description="Response regulatory" evidence="7">
    <location>
        <begin position="7"/>
        <end position="126"/>
    </location>
</feature>
<dbReference type="PANTHER" id="PTHR32071">
    <property type="entry name" value="TRANSCRIPTIONAL REGULATORY PROTEIN"/>
    <property type="match status" value="1"/>
</dbReference>
<keyword evidence="5" id="KW-0597">Phosphoprotein</keyword>
<protein>
    <submittedName>
        <fullName evidence="8">ATPase AAA</fullName>
    </submittedName>
</protein>
<dbReference type="SMART" id="SM00448">
    <property type="entry name" value="REC"/>
    <property type="match status" value="1"/>
</dbReference>
<feature type="domain" description="Sigma-54 factor interaction" evidence="6">
    <location>
        <begin position="150"/>
        <end position="379"/>
    </location>
</feature>
<dbReference type="Pfam" id="PF00072">
    <property type="entry name" value="Response_reg"/>
    <property type="match status" value="1"/>
</dbReference>
<dbReference type="Gene3D" id="3.40.50.300">
    <property type="entry name" value="P-loop containing nucleotide triphosphate hydrolases"/>
    <property type="match status" value="1"/>
</dbReference>
<dbReference type="STRING" id="558151.ACM46_15210"/>
<dbReference type="Gene3D" id="3.40.50.2300">
    <property type="match status" value="1"/>
</dbReference>
<name>A0A0J7I6D8_9FLAO</name>
<dbReference type="Pfam" id="PF02954">
    <property type="entry name" value="HTH_8"/>
    <property type="match status" value="1"/>
</dbReference>
<dbReference type="Gene3D" id="1.10.8.60">
    <property type="match status" value="1"/>
</dbReference>
<evidence type="ECO:0000256" key="4">
    <source>
        <dbReference type="ARBA" id="ARBA00023163"/>
    </source>
</evidence>
<dbReference type="PRINTS" id="PR01590">
    <property type="entry name" value="HTHFIS"/>
</dbReference>
<dbReference type="Proteomes" id="UP000036261">
    <property type="component" value="Unassembled WGS sequence"/>
</dbReference>
<dbReference type="SMART" id="SM00382">
    <property type="entry name" value="AAA"/>
    <property type="match status" value="1"/>
</dbReference>
<evidence type="ECO:0000259" key="6">
    <source>
        <dbReference type="PROSITE" id="PS50045"/>
    </source>
</evidence>
<evidence type="ECO:0000259" key="7">
    <source>
        <dbReference type="PROSITE" id="PS50110"/>
    </source>
</evidence>
<dbReference type="OrthoDB" id="5401077at2"/>
<dbReference type="InterPro" id="IPR009057">
    <property type="entry name" value="Homeodomain-like_sf"/>
</dbReference>
<proteinExistence type="predicted"/>
<dbReference type="SUPFAM" id="SSF52540">
    <property type="entry name" value="P-loop containing nucleoside triphosphate hydrolases"/>
    <property type="match status" value="1"/>
</dbReference>
<keyword evidence="2" id="KW-0067">ATP-binding</keyword>
<dbReference type="InterPro" id="IPR011006">
    <property type="entry name" value="CheY-like_superfamily"/>
</dbReference>
<dbReference type="PROSITE" id="PS50045">
    <property type="entry name" value="SIGMA54_INTERACT_4"/>
    <property type="match status" value="1"/>
</dbReference>
<dbReference type="Gene3D" id="1.10.10.60">
    <property type="entry name" value="Homeodomain-like"/>
    <property type="match status" value="1"/>
</dbReference>
<reference evidence="8 9" key="1">
    <citation type="journal article" date="2013" name="Int. J. Syst. Evol. Microbiol.">
        <title>Chryseobacterium angstadtii sp. nov., isolated from a newt tank.</title>
        <authorList>
            <person name="Kirk K.E."/>
            <person name="Hoffman J.A."/>
            <person name="Smith K.A."/>
            <person name="Strahan B.L."/>
            <person name="Failor K.C."/>
            <person name="Krebs J.E."/>
            <person name="Gale A.N."/>
            <person name="Do T.D."/>
            <person name="Sontag T.C."/>
            <person name="Batties A.M."/>
            <person name="Mistiszyn K."/>
            <person name="Newman J.D."/>
        </authorList>
    </citation>
    <scope>NUCLEOTIDE SEQUENCE [LARGE SCALE GENOMIC DNA]</scope>
    <source>
        <strain evidence="8 9">KM</strain>
    </source>
</reference>
<dbReference type="RefSeq" id="WP_048507542.1">
    <property type="nucleotide sequence ID" value="NZ_LFND01000005.1"/>
</dbReference>
<dbReference type="GO" id="GO:0043565">
    <property type="term" value="F:sequence-specific DNA binding"/>
    <property type="evidence" value="ECO:0007669"/>
    <property type="project" value="InterPro"/>
</dbReference>
<evidence type="ECO:0000313" key="8">
    <source>
        <dbReference type="EMBL" id="KMQ61376.1"/>
    </source>
</evidence>
<dbReference type="InterPro" id="IPR002078">
    <property type="entry name" value="Sigma_54_int"/>
</dbReference>
<dbReference type="InterPro" id="IPR003593">
    <property type="entry name" value="AAA+_ATPase"/>
</dbReference>
<dbReference type="PROSITE" id="PS50110">
    <property type="entry name" value="RESPONSE_REGULATORY"/>
    <property type="match status" value="1"/>
</dbReference>
<keyword evidence="4" id="KW-0804">Transcription</keyword>
<dbReference type="PANTHER" id="PTHR32071:SF113">
    <property type="entry name" value="ALGINATE BIOSYNTHESIS TRANSCRIPTIONAL REGULATORY PROTEIN ALGB"/>
    <property type="match status" value="1"/>
</dbReference>
<dbReference type="SUPFAM" id="SSF46689">
    <property type="entry name" value="Homeodomain-like"/>
    <property type="match status" value="1"/>
</dbReference>
<keyword evidence="1" id="KW-0547">Nucleotide-binding</keyword>
<dbReference type="FunFam" id="3.40.50.300:FF:000006">
    <property type="entry name" value="DNA-binding transcriptional regulator NtrC"/>
    <property type="match status" value="1"/>
</dbReference>
<evidence type="ECO:0000313" key="9">
    <source>
        <dbReference type="Proteomes" id="UP000036261"/>
    </source>
</evidence>
<dbReference type="PATRIC" id="fig|558151.6.peg.3216"/>
<accession>A0A0J7I6D8</accession>
<dbReference type="InterPro" id="IPR027417">
    <property type="entry name" value="P-loop_NTPase"/>
</dbReference>
<dbReference type="SUPFAM" id="SSF52172">
    <property type="entry name" value="CheY-like"/>
    <property type="match status" value="1"/>
</dbReference>
<evidence type="ECO:0000256" key="2">
    <source>
        <dbReference type="ARBA" id="ARBA00022840"/>
    </source>
</evidence>